<reference evidence="1 2" key="1">
    <citation type="submission" date="2024-05" db="EMBL/GenBank/DDBJ databases">
        <title>Genome sequencing and assembly of Indian major carp, Cirrhinus mrigala (Hamilton, 1822).</title>
        <authorList>
            <person name="Mohindra V."/>
            <person name="Chowdhury L.M."/>
            <person name="Lal K."/>
            <person name="Jena J.K."/>
        </authorList>
    </citation>
    <scope>NUCLEOTIDE SEQUENCE [LARGE SCALE GENOMIC DNA]</scope>
    <source>
        <strain evidence="1">CM1030</strain>
        <tissue evidence="1">Blood</tissue>
    </source>
</reference>
<dbReference type="Proteomes" id="UP001529510">
    <property type="component" value="Unassembled WGS sequence"/>
</dbReference>
<evidence type="ECO:0000313" key="1">
    <source>
        <dbReference type="EMBL" id="KAL0173840.1"/>
    </source>
</evidence>
<feature type="non-terminal residue" evidence="1">
    <location>
        <position position="112"/>
    </location>
</feature>
<organism evidence="1 2">
    <name type="scientific">Cirrhinus mrigala</name>
    <name type="common">Mrigala</name>
    <dbReference type="NCBI Taxonomy" id="683832"/>
    <lineage>
        <taxon>Eukaryota</taxon>
        <taxon>Metazoa</taxon>
        <taxon>Chordata</taxon>
        <taxon>Craniata</taxon>
        <taxon>Vertebrata</taxon>
        <taxon>Euteleostomi</taxon>
        <taxon>Actinopterygii</taxon>
        <taxon>Neopterygii</taxon>
        <taxon>Teleostei</taxon>
        <taxon>Ostariophysi</taxon>
        <taxon>Cypriniformes</taxon>
        <taxon>Cyprinidae</taxon>
        <taxon>Labeoninae</taxon>
        <taxon>Labeonini</taxon>
        <taxon>Cirrhinus</taxon>
    </lineage>
</organism>
<sequence length="112" mass="11766">LHHGWGFQPQTPPRPVNPAAPPWLLAPFSLPWPGSTLAPPGSLVPPAPRLLHHFSFTLVLCRSGSTAAFRIHTSTSGAICSTSALQILLVTLAHQLSLSTSGSSATCLYSCT</sequence>
<name>A0ABD0PJ89_CIRMR</name>
<dbReference type="EMBL" id="JAMKFB020000015">
    <property type="protein sequence ID" value="KAL0173840.1"/>
    <property type="molecule type" value="Genomic_DNA"/>
</dbReference>
<accession>A0ABD0PJ89</accession>
<gene>
    <name evidence="1" type="ORF">M9458_029808</name>
</gene>
<comment type="caution">
    <text evidence="1">The sequence shown here is derived from an EMBL/GenBank/DDBJ whole genome shotgun (WGS) entry which is preliminary data.</text>
</comment>
<dbReference type="AlphaFoldDB" id="A0ABD0PJ89"/>
<keyword evidence="2" id="KW-1185">Reference proteome</keyword>
<feature type="non-terminal residue" evidence="1">
    <location>
        <position position="1"/>
    </location>
</feature>
<protein>
    <submittedName>
        <fullName evidence="1">Uncharacterized protein</fullName>
    </submittedName>
</protein>
<evidence type="ECO:0000313" key="2">
    <source>
        <dbReference type="Proteomes" id="UP001529510"/>
    </source>
</evidence>
<proteinExistence type="predicted"/>